<evidence type="ECO:0000256" key="7">
    <source>
        <dbReference type="ARBA" id="ARBA00023211"/>
    </source>
</evidence>
<organism evidence="8 9">
    <name type="scientific">Frieseomelitta varia</name>
    <dbReference type="NCBI Taxonomy" id="561572"/>
    <lineage>
        <taxon>Eukaryota</taxon>
        <taxon>Metazoa</taxon>
        <taxon>Ecdysozoa</taxon>
        <taxon>Arthropoda</taxon>
        <taxon>Hexapoda</taxon>
        <taxon>Insecta</taxon>
        <taxon>Pterygota</taxon>
        <taxon>Neoptera</taxon>
        <taxon>Endopterygota</taxon>
        <taxon>Hymenoptera</taxon>
        <taxon>Apocrita</taxon>
        <taxon>Aculeata</taxon>
        <taxon>Apoidea</taxon>
        <taxon>Anthophila</taxon>
        <taxon>Apidae</taxon>
        <taxon>Frieseomelitta</taxon>
    </lineage>
</organism>
<evidence type="ECO:0000256" key="4">
    <source>
        <dbReference type="ARBA" id="ARBA00022723"/>
    </source>
</evidence>
<gene>
    <name evidence="8" type="ORF">E2986_05478</name>
</gene>
<evidence type="ECO:0008006" key="10">
    <source>
        <dbReference type="Google" id="ProtNLM"/>
    </source>
</evidence>
<dbReference type="OrthoDB" id="1695362at2759"/>
<protein>
    <recommendedName>
        <fullName evidence="10">Nudix hydrolase domain-containing protein</fullName>
    </recommendedName>
</protein>
<accession>A0A833RK89</accession>
<proteinExistence type="inferred from homology"/>
<dbReference type="GO" id="GO:0005739">
    <property type="term" value="C:mitochondrion"/>
    <property type="evidence" value="ECO:0007669"/>
    <property type="project" value="TreeGrafter"/>
</dbReference>
<dbReference type="Gene3D" id="3.90.79.10">
    <property type="entry name" value="Nucleoside Triphosphate Pyrophosphohydrolase"/>
    <property type="match status" value="1"/>
</dbReference>
<dbReference type="CDD" id="cd18870">
    <property type="entry name" value="NUDIX_AcylCoAdiphos_Nudt19"/>
    <property type="match status" value="1"/>
</dbReference>
<evidence type="ECO:0000256" key="5">
    <source>
        <dbReference type="ARBA" id="ARBA00022801"/>
    </source>
</evidence>
<comment type="caution">
    <text evidence="8">The sequence shown here is derived from an EMBL/GenBank/DDBJ whole genome shotgun (WGS) entry which is preliminary data.</text>
</comment>
<dbReference type="GO" id="GO:0016818">
    <property type="term" value="F:hydrolase activity, acting on acid anhydrides, in phosphorus-containing anhydrides"/>
    <property type="evidence" value="ECO:0007669"/>
    <property type="project" value="InterPro"/>
</dbReference>
<keyword evidence="7" id="KW-0464">Manganese</keyword>
<dbReference type="GO" id="GO:0046872">
    <property type="term" value="F:metal ion binding"/>
    <property type="evidence" value="ECO:0007669"/>
    <property type="project" value="UniProtKB-KW"/>
</dbReference>
<keyword evidence="4" id="KW-0479">Metal-binding</keyword>
<evidence type="ECO:0000256" key="6">
    <source>
        <dbReference type="ARBA" id="ARBA00022842"/>
    </source>
</evidence>
<dbReference type="InterPro" id="IPR039121">
    <property type="entry name" value="NUDT19"/>
</dbReference>
<comment type="cofactor">
    <cofactor evidence="2">
        <name>Mg(2+)</name>
        <dbReference type="ChEBI" id="CHEBI:18420"/>
    </cofactor>
</comment>
<dbReference type="SUPFAM" id="SSF55811">
    <property type="entry name" value="Nudix"/>
    <property type="match status" value="1"/>
</dbReference>
<comment type="cofactor">
    <cofactor evidence="1">
        <name>Mn(2+)</name>
        <dbReference type="ChEBI" id="CHEBI:29035"/>
    </cofactor>
</comment>
<evidence type="ECO:0000256" key="2">
    <source>
        <dbReference type="ARBA" id="ARBA00001946"/>
    </source>
</evidence>
<dbReference type="PANTHER" id="PTHR12318">
    <property type="entry name" value="TESTOSTERONE-REGULATED PROTEIN RP2"/>
    <property type="match status" value="1"/>
</dbReference>
<dbReference type="EMBL" id="WNWW01000089">
    <property type="protein sequence ID" value="KAF3430234.1"/>
    <property type="molecule type" value="Genomic_DNA"/>
</dbReference>
<dbReference type="PANTHER" id="PTHR12318:SF0">
    <property type="entry name" value="ACYL-COENZYME A DIPHOSPHATASE NUDT19"/>
    <property type="match status" value="1"/>
</dbReference>
<dbReference type="Proteomes" id="UP000655588">
    <property type="component" value="Unassembled WGS sequence"/>
</dbReference>
<evidence type="ECO:0000256" key="1">
    <source>
        <dbReference type="ARBA" id="ARBA00001936"/>
    </source>
</evidence>
<reference evidence="8" key="1">
    <citation type="submission" date="2019-11" db="EMBL/GenBank/DDBJ databases">
        <title>The nuclear and mitochondrial genomes of Frieseomelitta varia - a highly eusocial stingless bee (Meliponini) with a permanently sterile worker caste.</title>
        <authorList>
            <person name="Freitas F.C.P."/>
            <person name="Lourenco A.P."/>
            <person name="Nunes F.M.F."/>
            <person name="Paschoal A.R."/>
            <person name="Abreu F.C.P."/>
            <person name="Barbin F.O."/>
            <person name="Bataglia L."/>
            <person name="Cardoso-Junior C.A.M."/>
            <person name="Cervoni M.S."/>
            <person name="Silva S.R."/>
            <person name="Dalarmi F."/>
            <person name="Del Lama M.A."/>
            <person name="Depintor T.S."/>
            <person name="Ferreira K.M."/>
            <person name="Goria P.S."/>
            <person name="Jaskot M.C."/>
            <person name="Lago D.C."/>
            <person name="Luna-Lucena D."/>
            <person name="Moda L.M."/>
            <person name="Nascimento L."/>
            <person name="Pedrino M."/>
            <person name="Rabico F.O."/>
            <person name="Sanches F.C."/>
            <person name="Santos D.E."/>
            <person name="Santos C.G."/>
            <person name="Vieira J."/>
            <person name="Lopes T.F."/>
            <person name="Barchuk A.R."/>
            <person name="Hartfelder K."/>
            <person name="Simoes Z.L.P."/>
            <person name="Bitondi M.M.G."/>
            <person name="Pinheiro D.G."/>
        </authorList>
    </citation>
    <scope>NUCLEOTIDE SEQUENCE</scope>
    <source>
        <strain evidence="8">USP_RPSP 00005682</strain>
        <tissue evidence="8">Whole individual</tissue>
    </source>
</reference>
<keyword evidence="5" id="KW-0378">Hydrolase</keyword>
<evidence type="ECO:0000313" key="8">
    <source>
        <dbReference type="EMBL" id="KAF3430234.1"/>
    </source>
</evidence>
<evidence type="ECO:0000313" key="9">
    <source>
        <dbReference type="Proteomes" id="UP000655588"/>
    </source>
</evidence>
<keyword evidence="9" id="KW-1185">Reference proteome</keyword>
<keyword evidence="6" id="KW-0460">Magnesium</keyword>
<comment type="similarity">
    <text evidence="3">Belongs to the Nudix hydrolase family.</text>
</comment>
<evidence type="ECO:0000256" key="3">
    <source>
        <dbReference type="ARBA" id="ARBA00005582"/>
    </source>
</evidence>
<dbReference type="AlphaFoldDB" id="A0A833RK89"/>
<name>A0A833RK89_9HYME</name>
<dbReference type="InterPro" id="IPR015797">
    <property type="entry name" value="NUDIX_hydrolase-like_dom_sf"/>
</dbReference>
<sequence>MKAWRESASLILAARHTKRYIRSSSTKFQYNYNLLCLKRHRNSKFLPNTYVFPGGVTDPSDADLKWHNLYTAFGFDTNSFTSLSLNTSNRPQIFKFRPNELPKEVSLRITAIRETFEECGVLLCKQSQEDRREDFGWAQYMNISESELYNWQTRVHNDAREFYTLCENFNCYPDLWSLYEWSNWLTPTHLTERYDTAFYLACVSTVPQTICEVTEMENLKWDTPGNYLFSSSDVAFAVPQQYEIARIAKFESIHNLIDFAIDRSKMGVLLNLPVKIELQDGKVLVLPGDSMYPDKVNLLEKQIINRTDITISEFRDISPIKNRIELFNLQVKEFYVQNFDSADGHLAPLQLRNVSIAMTHENSKL</sequence>